<comment type="caution">
    <text evidence="2">The sequence shown here is derived from an EMBL/GenBank/DDBJ whole genome shotgun (WGS) entry which is preliminary data.</text>
</comment>
<evidence type="ECO:0000256" key="1">
    <source>
        <dbReference type="SAM" id="MobiDB-lite"/>
    </source>
</evidence>
<organism evidence="2 3">
    <name type="scientific">Nonomuraea montanisoli</name>
    <dbReference type="NCBI Taxonomy" id="2741721"/>
    <lineage>
        <taxon>Bacteria</taxon>
        <taxon>Bacillati</taxon>
        <taxon>Actinomycetota</taxon>
        <taxon>Actinomycetes</taxon>
        <taxon>Streptosporangiales</taxon>
        <taxon>Streptosporangiaceae</taxon>
        <taxon>Nonomuraea</taxon>
    </lineage>
</organism>
<proteinExistence type="predicted"/>
<dbReference type="EMBL" id="JABWGN010000001">
    <property type="protein sequence ID" value="NUW29941.1"/>
    <property type="molecule type" value="Genomic_DNA"/>
</dbReference>
<sequence length="75" mass="8261">MVEAHDRHYPGDRTILTDLPRRALESGLEPEDRHVTVVRNTGGPEPVLGRDERCTAGRPSTAADDGPGRSPPRHR</sequence>
<name>A0A7Y6M112_9ACTN</name>
<evidence type="ECO:0000313" key="3">
    <source>
        <dbReference type="Proteomes" id="UP000586042"/>
    </source>
</evidence>
<feature type="compositionally biased region" description="Basic and acidic residues" evidence="1">
    <location>
        <begin position="19"/>
        <end position="35"/>
    </location>
</feature>
<keyword evidence="3" id="KW-1185">Reference proteome</keyword>
<accession>A0A7Y6M112</accession>
<protein>
    <submittedName>
        <fullName evidence="2">Uncharacterized protein</fullName>
    </submittedName>
</protein>
<dbReference type="Proteomes" id="UP000586042">
    <property type="component" value="Unassembled WGS sequence"/>
</dbReference>
<feature type="region of interest" description="Disordered" evidence="1">
    <location>
        <begin position="1"/>
        <end position="75"/>
    </location>
</feature>
<gene>
    <name evidence="2" type="ORF">HTZ77_00620</name>
</gene>
<evidence type="ECO:0000313" key="2">
    <source>
        <dbReference type="EMBL" id="NUW29941.1"/>
    </source>
</evidence>
<dbReference type="RefSeq" id="WP_175587434.1">
    <property type="nucleotide sequence ID" value="NZ_JABWGN010000001.1"/>
</dbReference>
<dbReference type="AlphaFoldDB" id="A0A7Y6M112"/>
<feature type="compositionally biased region" description="Basic and acidic residues" evidence="1">
    <location>
        <begin position="1"/>
        <end position="11"/>
    </location>
</feature>
<reference evidence="2 3" key="1">
    <citation type="submission" date="2020-06" db="EMBL/GenBank/DDBJ databases">
        <title>Nonomuraea sp. SMC257, a novel actinomycete isolated from soil.</title>
        <authorList>
            <person name="Chanama M."/>
        </authorList>
    </citation>
    <scope>NUCLEOTIDE SEQUENCE [LARGE SCALE GENOMIC DNA]</scope>
    <source>
        <strain evidence="2 3">SMC257</strain>
    </source>
</reference>